<dbReference type="Gene3D" id="3.20.20.80">
    <property type="entry name" value="Glycosidases"/>
    <property type="match status" value="1"/>
</dbReference>
<dbReference type="PANTHER" id="PTHR34135:SF2">
    <property type="entry name" value="LYSOZYME"/>
    <property type="match status" value="1"/>
</dbReference>
<dbReference type="OrthoDB" id="9798192at2"/>
<keyword evidence="4" id="KW-0472">Membrane</keyword>
<comment type="similarity">
    <text evidence="1">Belongs to the glycosyl hydrolase 25 family.</text>
</comment>
<name>A0A3D8IJ58_9HELI</name>
<organism evidence="5 6">
    <name type="scientific">Helicobacter didelphidarum</name>
    <dbReference type="NCBI Taxonomy" id="2040648"/>
    <lineage>
        <taxon>Bacteria</taxon>
        <taxon>Pseudomonadati</taxon>
        <taxon>Campylobacterota</taxon>
        <taxon>Epsilonproteobacteria</taxon>
        <taxon>Campylobacterales</taxon>
        <taxon>Helicobacteraceae</taxon>
        <taxon>Helicobacter</taxon>
    </lineage>
</organism>
<evidence type="ECO:0000256" key="3">
    <source>
        <dbReference type="ARBA" id="ARBA00023295"/>
    </source>
</evidence>
<keyword evidence="4" id="KW-0812">Transmembrane</keyword>
<dbReference type="SUPFAM" id="SSF51445">
    <property type="entry name" value="(Trans)glycosidases"/>
    <property type="match status" value="1"/>
</dbReference>
<dbReference type="SMART" id="SM00641">
    <property type="entry name" value="Glyco_25"/>
    <property type="match status" value="1"/>
</dbReference>
<dbReference type="PANTHER" id="PTHR34135">
    <property type="entry name" value="LYSOZYME"/>
    <property type="match status" value="1"/>
</dbReference>
<keyword evidence="2" id="KW-0378">Hydrolase</keyword>
<evidence type="ECO:0000313" key="6">
    <source>
        <dbReference type="Proteomes" id="UP000256379"/>
    </source>
</evidence>
<dbReference type="GO" id="GO:0009253">
    <property type="term" value="P:peptidoglycan catabolic process"/>
    <property type="evidence" value="ECO:0007669"/>
    <property type="project" value="InterPro"/>
</dbReference>
<dbReference type="InterPro" id="IPR017853">
    <property type="entry name" value="GH"/>
</dbReference>
<gene>
    <name evidence="5" type="ORF">CQA53_06695</name>
</gene>
<keyword evidence="3" id="KW-0326">Glycosidase</keyword>
<dbReference type="AlphaFoldDB" id="A0A3D8IJ58"/>
<feature type="transmembrane region" description="Helical" evidence="4">
    <location>
        <begin position="7"/>
        <end position="29"/>
    </location>
</feature>
<accession>A0A3D8IJ58</accession>
<protein>
    <submittedName>
        <fullName evidence="5">Lysozyme</fullName>
    </submittedName>
</protein>
<evidence type="ECO:0000256" key="1">
    <source>
        <dbReference type="ARBA" id="ARBA00010646"/>
    </source>
</evidence>
<dbReference type="RefSeq" id="WP_115543246.1">
    <property type="nucleotide sequence ID" value="NZ_NXLQ01000014.1"/>
</dbReference>
<dbReference type="EMBL" id="NXLQ01000014">
    <property type="protein sequence ID" value="RDU65259.1"/>
    <property type="molecule type" value="Genomic_DNA"/>
</dbReference>
<keyword evidence="4" id="KW-1133">Transmembrane helix</keyword>
<dbReference type="Pfam" id="PF01183">
    <property type="entry name" value="Glyco_hydro_25"/>
    <property type="match status" value="1"/>
</dbReference>
<dbReference type="Proteomes" id="UP000256379">
    <property type="component" value="Unassembled WGS sequence"/>
</dbReference>
<dbReference type="InterPro" id="IPR018077">
    <property type="entry name" value="Glyco_hydro_fam25_subgr"/>
</dbReference>
<sequence>MRSFIRRVCIVLFLGGLFFIILNSGIIWFNMPSRTKYPVIGVDVSAHQGDIDWRILSKDLSFAFIKATEGSSWSDKKFQYNWEKSLENLSVIGAYHFFSFDSSGETQAKNFIANVPNQSSIKNIQQDSNITKGSTLQKCILPPGVDIEFYGNKSSNPPSPESIYKELDVLLTTLEKFYGKKPIIYTTPSFYKRYLHGRYTQYPLWIRSIFFPPDSIFAKIFDVYFSTSQWSFWQYNPKGVLQGYTKGEKFIDLNAYNGTWEDFQKKFCNLKK</sequence>
<dbReference type="GO" id="GO:0003796">
    <property type="term" value="F:lysozyme activity"/>
    <property type="evidence" value="ECO:0007669"/>
    <property type="project" value="InterPro"/>
</dbReference>
<evidence type="ECO:0000256" key="4">
    <source>
        <dbReference type="SAM" id="Phobius"/>
    </source>
</evidence>
<evidence type="ECO:0000313" key="5">
    <source>
        <dbReference type="EMBL" id="RDU65259.1"/>
    </source>
</evidence>
<proteinExistence type="inferred from homology"/>
<comment type="caution">
    <text evidence="5">The sequence shown here is derived from an EMBL/GenBank/DDBJ whole genome shotgun (WGS) entry which is preliminary data.</text>
</comment>
<dbReference type="GO" id="GO:0016998">
    <property type="term" value="P:cell wall macromolecule catabolic process"/>
    <property type="evidence" value="ECO:0007669"/>
    <property type="project" value="InterPro"/>
</dbReference>
<reference evidence="5 6" key="1">
    <citation type="submission" date="2018-04" db="EMBL/GenBank/DDBJ databases">
        <title>Novel Campyloabacter and Helicobacter Species and Strains.</title>
        <authorList>
            <person name="Mannion A.J."/>
            <person name="Shen Z."/>
            <person name="Fox J.G."/>
        </authorList>
    </citation>
    <scope>NUCLEOTIDE SEQUENCE [LARGE SCALE GENOMIC DNA]</scope>
    <source>
        <strain evidence="5 6">MIT 17-337</strain>
    </source>
</reference>
<keyword evidence="6" id="KW-1185">Reference proteome</keyword>
<dbReference type="PROSITE" id="PS51904">
    <property type="entry name" value="GLYCOSYL_HYDROL_F25_2"/>
    <property type="match status" value="1"/>
</dbReference>
<dbReference type="InterPro" id="IPR002053">
    <property type="entry name" value="Glyco_hydro_25"/>
</dbReference>
<dbReference type="GO" id="GO:0016052">
    <property type="term" value="P:carbohydrate catabolic process"/>
    <property type="evidence" value="ECO:0007669"/>
    <property type="project" value="TreeGrafter"/>
</dbReference>
<evidence type="ECO:0000256" key="2">
    <source>
        <dbReference type="ARBA" id="ARBA00022801"/>
    </source>
</evidence>